<feature type="transmembrane region" description="Helical" evidence="1">
    <location>
        <begin position="56"/>
        <end position="84"/>
    </location>
</feature>
<keyword evidence="1" id="KW-0472">Membrane</keyword>
<dbReference type="InterPro" id="IPR044020">
    <property type="entry name" value="DUF5676"/>
</dbReference>
<dbReference type="Pfam" id="PF18926">
    <property type="entry name" value="DUF5676"/>
    <property type="match status" value="1"/>
</dbReference>
<keyword evidence="1" id="KW-0812">Transmembrane</keyword>
<reference evidence="2 3" key="1">
    <citation type="journal article" date="2016" name="Nat. Commun.">
        <title>Thousands of microbial genomes shed light on interconnected biogeochemical processes in an aquifer system.</title>
        <authorList>
            <person name="Anantharaman K."/>
            <person name="Brown C.T."/>
            <person name="Hug L.A."/>
            <person name="Sharon I."/>
            <person name="Castelle C.J."/>
            <person name="Probst A.J."/>
            <person name="Thomas B.C."/>
            <person name="Singh A."/>
            <person name="Wilkins M.J."/>
            <person name="Karaoz U."/>
            <person name="Brodie E.L."/>
            <person name="Williams K.H."/>
            <person name="Hubbard S.S."/>
            <person name="Banfield J.F."/>
        </authorList>
    </citation>
    <scope>NUCLEOTIDE SEQUENCE [LARGE SCALE GENOMIC DNA]</scope>
</reference>
<proteinExistence type="predicted"/>
<evidence type="ECO:0000313" key="3">
    <source>
        <dbReference type="Proteomes" id="UP000178510"/>
    </source>
</evidence>
<dbReference type="Proteomes" id="UP000178510">
    <property type="component" value="Unassembled WGS sequence"/>
</dbReference>
<comment type="caution">
    <text evidence="2">The sequence shown here is derived from an EMBL/GenBank/DDBJ whole genome shotgun (WGS) entry which is preliminary data.</text>
</comment>
<evidence type="ECO:0000256" key="1">
    <source>
        <dbReference type="SAM" id="Phobius"/>
    </source>
</evidence>
<gene>
    <name evidence="2" type="ORF">A3J58_02440</name>
</gene>
<evidence type="ECO:0000313" key="2">
    <source>
        <dbReference type="EMBL" id="OHA04074.1"/>
    </source>
</evidence>
<keyword evidence="1" id="KW-1133">Transmembrane helix</keyword>
<sequence length="88" mass="9823">MSIINMINTNHLLKVASAWISIVYVICFVGVALVPGMRPGFMRYGLHMGIDMGRNILTLGTFISGLVIWNVIALLSVWLFVVLFNKIK</sequence>
<dbReference type="STRING" id="1802274.A3J58_02440"/>
<protein>
    <submittedName>
        <fullName evidence="2">Uncharacterized protein</fullName>
    </submittedName>
</protein>
<name>A0A1G2KY00_9BACT</name>
<dbReference type="AlphaFoldDB" id="A0A1G2KY00"/>
<accession>A0A1G2KY00</accession>
<organism evidence="2 3">
    <name type="scientific">Candidatus Sungbacteria bacterium RIFCSPHIGHO2_02_FULL_52_23</name>
    <dbReference type="NCBI Taxonomy" id="1802274"/>
    <lineage>
        <taxon>Bacteria</taxon>
        <taxon>Candidatus Sungiibacteriota</taxon>
    </lineage>
</organism>
<dbReference type="EMBL" id="MHQM01000013">
    <property type="protein sequence ID" value="OHA04074.1"/>
    <property type="molecule type" value="Genomic_DNA"/>
</dbReference>
<feature type="transmembrane region" description="Helical" evidence="1">
    <location>
        <begin position="12"/>
        <end position="36"/>
    </location>
</feature>